<proteinExistence type="predicted"/>
<accession>A0ABV3LEK6</accession>
<dbReference type="EMBL" id="JBFBVU010000043">
    <property type="protein sequence ID" value="MEV8468823.1"/>
    <property type="molecule type" value="Genomic_DNA"/>
</dbReference>
<keyword evidence="1" id="KW-0812">Transmembrane</keyword>
<sequence>MMDSRKKADLLCGAAVALLGVVALSSATGWEVGSLRRIGPAVFPGLVGAVLVGLGIAIALVDDRIADEEAPAPVNLRGLLLVVAGLAAFTMLIKSAGLIPAIWAAVFLSAYADPAFRLRDTALVALIMSGIGLGLFVHLLGFQARAFGAY</sequence>
<evidence type="ECO:0000259" key="2">
    <source>
        <dbReference type="Pfam" id="PF07331"/>
    </source>
</evidence>
<dbReference type="Proteomes" id="UP001553161">
    <property type="component" value="Unassembled WGS sequence"/>
</dbReference>
<reference evidence="3 4" key="1">
    <citation type="submission" date="2024-07" db="EMBL/GenBank/DDBJ databases">
        <authorList>
            <person name="Kang M."/>
        </authorList>
    </citation>
    <scope>NUCLEOTIDE SEQUENCE [LARGE SCALE GENOMIC DNA]</scope>
    <source>
        <strain evidence="3 4">DFM31</strain>
    </source>
</reference>
<name>A0ABV3LEK6_9RHOB</name>
<keyword evidence="1" id="KW-0472">Membrane</keyword>
<feature type="transmembrane region" description="Helical" evidence="1">
    <location>
        <begin position="41"/>
        <end position="62"/>
    </location>
</feature>
<feature type="transmembrane region" description="Helical" evidence="1">
    <location>
        <begin position="123"/>
        <end position="144"/>
    </location>
</feature>
<keyword evidence="1" id="KW-1133">Transmembrane helix</keyword>
<dbReference type="Pfam" id="PF07331">
    <property type="entry name" value="TctB"/>
    <property type="match status" value="1"/>
</dbReference>
<feature type="transmembrane region" description="Helical" evidence="1">
    <location>
        <begin position="74"/>
        <end position="92"/>
    </location>
</feature>
<comment type="caution">
    <text evidence="3">The sequence shown here is derived from an EMBL/GenBank/DDBJ whole genome shotgun (WGS) entry which is preliminary data.</text>
</comment>
<evidence type="ECO:0000313" key="4">
    <source>
        <dbReference type="Proteomes" id="UP001553161"/>
    </source>
</evidence>
<dbReference type="RefSeq" id="WP_366194779.1">
    <property type="nucleotide sequence ID" value="NZ_JBFBVU010000043.1"/>
</dbReference>
<feature type="domain" description="DUF1468" evidence="2">
    <location>
        <begin position="13"/>
        <end position="141"/>
    </location>
</feature>
<evidence type="ECO:0000256" key="1">
    <source>
        <dbReference type="SAM" id="Phobius"/>
    </source>
</evidence>
<keyword evidence="4" id="KW-1185">Reference proteome</keyword>
<gene>
    <name evidence="3" type="ORF">AB0T83_18880</name>
</gene>
<dbReference type="InterPro" id="IPR009936">
    <property type="entry name" value="DUF1468"/>
</dbReference>
<organism evidence="3 4">
    <name type="scientific">Meridianimarinicoccus marinus</name>
    <dbReference type="NCBI Taxonomy" id="3231483"/>
    <lineage>
        <taxon>Bacteria</taxon>
        <taxon>Pseudomonadati</taxon>
        <taxon>Pseudomonadota</taxon>
        <taxon>Alphaproteobacteria</taxon>
        <taxon>Rhodobacterales</taxon>
        <taxon>Paracoccaceae</taxon>
        <taxon>Meridianimarinicoccus</taxon>
    </lineage>
</organism>
<protein>
    <submittedName>
        <fullName evidence="3">Tripartite tricarboxylate transporter TctB family protein</fullName>
    </submittedName>
</protein>
<evidence type="ECO:0000313" key="3">
    <source>
        <dbReference type="EMBL" id="MEV8468823.1"/>
    </source>
</evidence>